<dbReference type="EMBL" id="BTSX01000001">
    <property type="protein sequence ID" value="GMS80929.1"/>
    <property type="molecule type" value="Genomic_DNA"/>
</dbReference>
<dbReference type="AlphaFoldDB" id="A0AAV5SDK2"/>
<dbReference type="Proteomes" id="UP001432027">
    <property type="component" value="Unassembled WGS sequence"/>
</dbReference>
<gene>
    <name evidence="1" type="ORF">PENTCL1PPCAC_3104</name>
</gene>
<feature type="non-terminal residue" evidence="1">
    <location>
        <position position="1"/>
    </location>
</feature>
<name>A0AAV5SDK2_9BILA</name>
<evidence type="ECO:0000313" key="1">
    <source>
        <dbReference type="EMBL" id="GMS80929.1"/>
    </source>
</evidence>
<comment type="caution">
    <text evidence="1">The sequence shown here is derived from an EMBL/GenBank/DDBJ whole genome shotgun (WGS) entry which is preliminary data.</text>
</comment>
<accession>A0AAV5SDK2</accession>
<proteinExistence type="predicted"/>
<evidence type="ECO:0000313" key="2">
    <source>
        <dbReference type="Proteomes" id="UP001432027"/>
    </source>
</evidence>
<reference evidence="1" key="1">
    <citation type="submission" date="2023-10" db="EMBL/GenBank/DDBJ databases">
        <title>Genome assembly of Pristionchus species.</title>
        <authorList>
            <person name="Yoshida K."/>
            <person name="Sommer R.J."/>
        </authorList>
    </citation>
    <scope>NUCLEOTIDE SEQUENCE</scope>
    <source>
        <strain evidence="1">RS0144</strain>
    </source>
</reference>
<organism evidence="1 2">
    <name type="scientific">Pristionchus entomophagus</name>
    <dbReference type="NCBI Taxonomy" id="358040"/>
    <lineage>
        <taxon>Eukaryota</taxon>
        <taxon>Metazoa</taxon>
        <taxon>Ecdysozoa</taxon>
        <taxon>Nematoda</taxon>
        <taxon>Chromadorea</taxon>
        <taxon>Rhabditida</taxon>
        <taxon>Rhabditina</taxon>
        <taxon>Diplogasteromorpha</taxon>
        <taxon>Diplogasteroidea</taxon>
        <taxon>Neodiplogasteridae</taxon>
        <taxon>Pristionchus</taxon>
    </lineage>
</organism>
<sequence length="96" mass="11598">PVTHTFSPLFHVLHPLRSNFINFRNAYTVSCYSSLDDEEHLRIRKHTAISLPPYENQRSLNNQVPLIMSKRRLSLKEDTELFFEKFRNRELYKKNY</sequence>
<protein>
    <submittedName>
        <fullName evidence="1">Uncharacterized protein</fullName>
    </submittedName>
</protein>
<keyword evidence="2" id="KW-1185">Reference proteome</keyword>